<organism evidence="1 2">
    <name type="scientific">Orchesella dallaii</name>
    <dbReference type="NCBI Taxonomy" id="48710"/>
    <lineage>
        <taxon>Eukaryota</taxon>
        <taxon>Metazoa</taxon>
        <taxon>Ecdysozoa</taxon>
        <taxon>Arthropoda</taxon>
        <taxon>Hexapoda</taxon>
        <taxon>Collembola</taxon>
        <taxon>Entomobryomorpha</taxon>
        <taxon>Entomobryoidea</taxon>
        <taxon>Orchesellidae</taxon>
        <taxon>Orchesellinae</taxon>
        <taxon>Orchesella</taxon>
    </lineage>
</organism>
<proteinExistence type="predicted"/>
<protein>
    <submittedName>
        <fullName evidence="1">Uncharacterized protein</fullName>
    </submittedName>
</protein>
<gene>
    <name evidence="1" type="ORF">ODALV1_LOCUS26409</name>
</gene>
<sequence>MPIMKQKEVIQLHVSKYFLVSDPVFNFPLVECWNKVRMLLFPMSLLFLAHFVDFHELNEPFVVTFGSLGIQPSLFSFSPLFLSHHLIFLWSFEGEAAIRLDHADDDHEGDENKLQVHC</sequence>
<keyword evidence="2" id="KW-1185">Reference proteome</keyword>
<evidence type="ECO:0000313" key="1">
    <source>
        <dbReference type="EMBL" id="CAL8136370.1"/>
    </source>
</evidence>
<dbReference type="EMBL" id="CAXLJM020000111">
    <property type="protein sequence ID" value="CAL8136370.1"/>
    <property type="molecule type" value="Genomic_DNA"/>
</dbReference>
<evidence type="ECO:0000313" key="2">
    <source>
        <dbReference type="Proteomes" id="UP001642540"/>
    </source>
</evidence>
<comment type="caution">
    <text evidence="1">The sequence shown here is derived from an EMBL/GenBank/DDBJ whole genome shotgun (WGS) entry which is preliminary data.</text>
</comment>
<accession>A0ABP1RUY1</accession>
<name>A0ABP1RUY1_9HEXA</name>
<reference evidence="1 2" key="1">
    <citation type="submission" date="2024-08" db="EMBL/GenBank/DDBJ databases">
        <authorList>
            <person name="Cucini C."/>
            <person name="Frati F."/>
        </authorList>
    </citation>
    <scope>NUCLEOTIDE SEQUENCE [LARGE SCALE GENOMIC DNA]</scope>
</reference>
<dbReference type="Proteomes" id="UP001642540">
    <property type="component" value="Unassembled WGS sequence"/>
</dbReference>